<keyword evidence="1" id="KW-1133">Transmembrane helix</keyword>
<evidence type="ECO:0000313" key="4">
    <source>
        <dbReference type="Proteomes" id="UP001596108"/>
    </source>
</evidence>
<feature type="domain" description="Viral late gene transcription factor 3 zinc ribbon" evidence="2">
    <location>
        <begin position="13"/>
        <end position="39"/>
    </location>
</feature>
<dbReference type="Pfam" id="PF08792">
    <property type="entry name" value="A2L_zn_ribbon"/>
    <property type="match status" value="1"/>
</dbReference>
<proteinExistence type="predicted"/>
<comment type="caution">
    <text evidence="3">The sequence shown here is derived from an EMBL/GenBank/DDBJ whole genome shotgun (WGS) entry which is preliminary data.</text>
</comment>
<sequence>MTNQAATAVRFPCSGCGGPMVFDSESQGLKCQYCGAEQTIENALSQPQEHPFGGADDSPELRDWGTKQTAIHCESCGGETLIPAGQTTGVCVFCGSPKVLAQEDTDTIRPETLVSFHVSAEEARTSFAAWKKKRWFLPNKFKKMDVSSQLTSIYIPYWTYDAGTYSVYTAERGVYHYRMVPRTRTVNGKTQTTMVQERYTVWTWVNGDHERAFDDILIPASGHYNQKLLEKLGDFELAQLLPYKPEYLSGYISEKYSVNCEQGWERAQDKADDWLKEEIKGRIGGDEIRSLNIKTTYSGITYKHLLLPVWNASYRYKDKAYYYMVNGQTGTVSGYVPRSPWKITLFTLLCAAVAGIVIMFFVSQQSPS</sequence>
<evidence type="ECO:0000313" key="3">
    <source>
        <dbReference type="EMBL" id="MFC5528902.1"/>
    </source>
</evidence>
<name>A0ABW0QZA2_9BACL</name>
<dbReference type="EMBL" id="JBHSNC010000017">
    <property type="protein sequence ID" value="MFC5528902.1"/>
    <property type="molecule type" value="Genomic_DNA"/>
</dbReference>
<gene>
    <name evidence="3" type="ORF">ACFPQ4_05475</name>
</gene>
<keyword evidence="1" id="KW-0812">Transmembrane</keyword>
<reference evidence="4" key="1">
    <citation type="journal article" date="2019" name="Int. J. Syst. Evol. Microbiol.">
        <title>The Global Catalogue of Microorganisms (GCM) 10K type strain sequencing project: providing services to taxonomists for standard genome sequencing and annotation.</title>
        <authorList>
            <consortium name="The Broad Institute Genomics Platform"/>
            <consortium name="The Broad Institute Genome Sequencing Center for Infectious Disease"/>
            <person name="Wu L."/>
            <person name="Ma J."/>
        </authorList>
    </citation>
    <scope>NUCLEOTIDE SEQUENCE [LARGE SCALE GENOMIC DNA]</scope>
    <source>
        <strain evidence="4">CGMCC 1.18578</strain>
    </source>
</reference>
<keyword evidence="4" id="KW-1185">Reference proteome</keyword>
<dbReference type="RefSeq" id="WP_378110773.1">
    <property type="nucleotide sequence ID" value="NZ_JBHSNC010000017.1"/>
</dbReference>
<evidence type="ECO:0000256" key="1">
    <source>
        <dbReference type="SAM" id="Phobius"/>
    </source>
</evidence>
<dbReference type="PANTHER" id="PTHR37826">
    <property type="entry name" value="FLOTILLIN BAND_7_5 DOMAIN PROTEIN"/>
    <property type="match status" value="1"/>
</dbReference>
<dbReference type="PANTHER" id="PTHR37826:SF3">
    <property type="entry name" value="J DOMAIN-CONTAINING PROTEIN"/>
    <property type="match status" value="1"/>
</dbReference>
<feature type="transmembrane region" description="Helical" evidence="1">
    <location>
        <begin position="343"/>
        <end position="362"/>
    </location>
</feature>
<protein>
    <recommendedName>
        <fullName evidence="2">Viral late gene transcription factor 3 zinc ribbon domain-containing protein</fullName>
    </recommendedName>
</protein>
<dbReference type="Proteomes" id="UP001596108">
    <property type="component" value="Unassembled WGS sequence"/>
</dbReference>
<keyword evidence="1" id="KW-0472">Membrane</keyword>
<dbReference type="Gene3D" id="2.20.28.30">
    <property type="entry name" value="RNA polymerase ii, chain L"/>
    <property type="match status" value="1"/>
</dbReference>
<evidence type="ECO:0000259" key="2">
    <source>
        <dbReference type="Pfam" id="PF08792"/>
    </source>
</evidence>
<accession>A0ABW0QZA2</accession>
<organism evidence="3 4">
    <name type="scientific">Cohnella yongneupensis</name>
    <dbReference type="NCBI Taxonomy" id="425006"/>
    <lineage>
        <taxon>Bacteria</taxon>
        <taxon>Bacillati</taxon>
        <taxon>Bacillota</taxon>
        <taxon>Bacilli</taxon>
        <taxon>Bacillales</taxon>
        <taxon>Paenibacillaceae</taxon>
        <taxon>Cohnella</taxon>
    </lineage>
</organism>
<dbReference type="InterPro" id="IPR014900">
    <property type="entry name" value="VLTF-3_Zn_ribbon"/>
</dbReference>